<comment type="similarity">
    <text evidence="8 9">Belongs to the TonB-dependent receptor family.</text>
</comment>
<dbReference type="InterPro" id="IPR008969">
    <property type="entry name" value="CarboxyPept-like_regulatory"/>
</dbReference>
<dbReference type="InterPro" id="IPR039426">
    <property type="entry name" value="TonB-dep_rcpt-like"/>
</dbReference>
<name>A0ABT1BZJ2_9BACT</name>
<keyword evidence="2 8" id="KW-0813">Transport</keyword>
<reference evidence="12 13" key="1">
    <citation type="submission" date="2022-06" db="EMBL/GenBank/DDBJ databases">
        <title>A taxonomic note on the genus Prevotella: Description of four novel genera and emended description of the genera Hallella and Xylanibacter.</title>
        <authorList>
            <person name="Hitch T.C.A."/>
        </authorList>
    </citation>
    <scope>NUCLEOTIDE SEQUENCE [LARGE SCALE GENOMIC DNA]</scope>
    <source>
        <strain evidence="12 13">DSM 100619</strain>
    </source>
</reference>
<keyword evidence="6 8" id="KW-0472">Membrane</keyword>
<proteinExistence type="inferred from homology"/>
<keyword evidence="5 9" id="KW-0798">TonB box</keyword>
<protein>
    <submittedName>
        <fullName evidence="12">SusC/RagA family TonB-linked outer membrane protein</fullName>
    </submittedName>
</protein>
<evidence type="ECO:0000256" key="6">
    <source>
        <dbReference type="ARBA" id="ARBA00023136"/>
    </source>
</evidence>
<dbReference type="NCBIfam" id="TIGR04056">
    <property type="entry name" value="OMP_RagA_SusC"/>
    <property type="match status" value="1"/>
</dbReference>
<evidence type="ECO:0000256" key="4">
    <source>
        <dbReference type="ARBA" id="ARBA00022692"/>
    </source>
</evidence>
<evidence type="ECO:0000256" key="3">
    <source>
        <dbReference type="ARBA" id="ARBA00022452"/>
    </source>
</evidence>
<comment type="subcellular location">
    <subcellularLocation>
        <location evidence="1 8">Cell outer membrane</location>
        <topology evidence="1 8">Multi-pass membrane protein</topology>
    </subcellularLocation>
</comment>
<dbReference type="SUPFAM" id="SSF49464">
    <property type="entry name" value="Carboxypeptidase regulatory domain-like"/>
    <property type="match status" value="1"/>
</dbReference>
<dbReference type="InterPro" id="IPR012910">
    <property type="entry name" value="Plug_dom"/>
</dbReference>
<dbReference type="InterPro" id="IPR037066">
    <property type="entry name" value="Plug_dom_sf"/>
</dbReference>
<feature type="domain" description="TonB-dependent receptor-like beta-barrel" evidence="10">
    <location>
        <begin position="357"/>
        <end position="748"/>
    </location>
</feature>
<evidence type="ECO:0000259" key="10">
    <source>
        <dbReference type="Pfam" id="PF00593"/>
    </source>
</evidence>
<evidence type="ECO:0000256" key="8">
    <source>
        <dbReference type="PROSITE-ProRule" id="PRU01360"/>
    </source>
</evidence>
<keyword evidence="13" id="KW-1185">Reference proteome</keyword>
<evidence type="ECO:0000256" key="5">
    <source>
        <dbReference type="ARBA" id="ARBA00023077"/>
    </source>
</evidence>
<comment type="caution">
    <text evidence="12">The sequence shown here is derived from an EMBL/GenBank/DDBJ whole genome shotgun (WGS) entry which is preliminary data.</text>
</comment>
<evidence type="ECO:0000256" key="1">
    <source>
        <dbReference type="ARBA" id="ARBA00004571"/>
    </source>
</evidence>
<organism evidence="12 13">
    <name type="scientific">Segatella cerevisiae</name>
    <dbReference type="NCBI Taxonomy" id="2053716"/>
    <lineage>
        <taxon>Bacteria</taxon>
        <taxon>Pseudomonadati</taxon>
        <taxon>Bacteroidota</taxon>
        <taxon>Bacteroidia</taxon>
        <taxon>Bacteroidales</taxon>
        <taxon>Prevotellaceae</taxon>
        <taxon>Segatella</taxon>
    </lineage>
</organism>
<evidence type="ECO:0000256" key="2">
    <source>
        <dbReference type="ARBA" id="ARBA00022448"/>
    </source>
</evidence>
<gene>
    <name evidence="12" type="ORF">NG821_11735</name>
</gene>
<dbReference type="InterPro" id="IPR000531">
    <property type="entry name" value="Beta-barrel_TonB"/>
</dbReference>
<dbReference type="InterPro" id="IPR023997">
    <property type="entry name" value="TonB-dep_OMP_SusC/RagA_CS"/>
</dbReference>
<evidence type="ECO:0000259" key="11">
    <source>
        <dbReference type="Pfam" id="PF07715"/>
    </source>
</evidence>
<feature type="domain" description="TonB-dependent receptor plug" evidence="11">
    <location>
        <begin position="60"/>
        <end position="165"/>
    </location>
</feature>
<evidence type="ECO:0000313" key="13">
    <source>
        <dbReference type="Proteomes" id="UP001204015"/>
    </source>
</evidence>
<dbReference type="Pfam" id="PF07715">
    <property type="entry name" value="Plug"/>
    <property type="match status" value="1"/>
</dbReference>
<dbReference type="PROSITE" id="PS52016">
    <property type="entry name" value="TONB_DEPENDENT_REC_3"/>
    <property type="match status" value="1"/>
</dbReference>
<keyword evidence="7 8" id="KW-0998">Cell outer membrane</keyword>
<dbReference type="Pfam" id="PF00593">
    <property type="entry name" value="TonB_dep_Rec_b-barrel"/>
    <property type="match status" value="1"/>
</dbReference>
<dbReference type="Gene3D" id="2.170.130.10">
    <property type="entry name" value="TonB-dependent receptor, plug domain"/>
    <property type="match status" value="1"/>
</dbReference>
<keyword evidence="3 8" id="KW-1134">Transmembrane beta strand</keyword>
<dbReference type="InterPro" id="IPR023996">
    <property type="entry name" value="TonB-dep_OMP_SusC/RagA"/>
</dbReference>
<dbReference type="Proteomes" id="UP001204015">
    <property type="component" value="Unassembled WGS sequence"/>
</dbReference>
<evidence type="ECO:0000313" key="12">
    <source>
        <dbReference type="EMBL" id="MCO6026497.1"/>
    </source>
</evidence>
<dbReference type="NCBIfam" id="TIGR04057">
    <property type="entry name" value="SusC_RagA_signa"/>
    <property type="match status" value="1"/>
</dbReference>
<evidence type="ECO:0000256" key="9">
    <source>
        <dbReference type="RuleBase" id="RU003357"/>
    </source>
</evidence>
<keyword evidence="4 8" id="KW-0812">Transmembrane</keyword>
<dbReference type="InterPro" id="IPR036942">
    <property type="entry name" value="Beta-barrel_TonB_sf"/>
</dbReference>
<dbReference type="Gene3D" id="2.40.170.20">
    <property type="entry name" value="TonB-dependent receptor, beta-barrel domain"/>
    <property type="match status" value="1"/>
</dbReference>
<evidence type="ECO:0000256" key="7">
    <source>
        <dbReference type="ARBA" id="ARBA00023237"/>
    </source>
</evidence>
<accession>A0ABT1BZJ2</accession>
<dbReference type="SUPFAM" id="SSF56935">
    <property type="entry name" value="Porins"/>
    <property type="match status" value="1"/>
</dbReference>
<dbReference type="EMBL" id="JAMXLY010000065">
    <property type="protein sequence ID" value="MCO6026497.1"/>
    <property type="molecule type" value="Genomic_DNA"/>
</dbReference>
<sequence length="1028" mass="115366">MDGKFSITAVNNSILNISYIGYNSQNIKVNGQANLSIVMKENSKNLDEVVVVGYGSQKKVNLTGSVSSVTFDKETLSRPITSAAAALEGASAGLEVLQSSGKPNSENFGMNVRGIGTINSSGPLVLVDGMEMSLSDVDVNNIASISILKDAASCAIYGNRGANGVILVTTKMGSKDQTRITYNMKLSWNSPTRLVKFISNYADYMGFVNEAATNVGISSIYSNETIAKWRAAEKDPDGIAESGYPNYVAYPNTNWYDWIYKTKMMQEHSVSVLGNAGHTDFNITGTYLDNPGMIVNSGVKKYNLNVNINTDITDWLQVGAHVWGFHDDQDRNDVDNLTSWGFLKTVPGIYPYYDGKYGGIEAPEEDPAAGNALLNLNGTGDAYYKHNHFYTTSHAQIKFLHDFTFKTIFGYDYFQEQHKYSWIGQNTYSFSRKQYVGSAGDLNTDDVYMYNHGYNNWKWTNTLNWTHSFGKHDVSALAGFEEGKYHNNYTDVKKEGIIDPSLTDLSLVTNMKYIKGGQDENTFRSYFSRVNYAYDSKYLFEGDFRYDGSSRFSKDHRWGFFPSASAAWRISEENFVQNSFLHIFDNLKIRASVGKLGNSAVDEYAYQSVYNYAYTVMNGNKVGRLYDATLPNEDISWEKTTTYDLGLDFGVLGNRLTGTVDYYDKLTSGILYRPSIFLTLGEKNAPLQNLASIDNKGLEMTVGWNDHIRDFYYGVSGNISFNRNRVTKYKGDLVRGWKTDANGNSYYYSNIGDVSTGGNNRLLKGHQLNEFYLYQTYSGSGKYFKSDGSVDPKGGPQTGMIRTENDMKWLKAMIAAGYTFLPNRNVAKNGIWYGDYIFADKNGDGVYGDSNDQDFTGCSPDPKVNFGIQMHAEWKGFDISMAWAGATGFKTFWREIGQNSSCVVFGLELPKTQAYDHYFYDPDNPTDPRTNLTSKYPRLTMNNPSQSDAFASNINLYNCNYMKLRNLTFGYTLPKYISRRFYVENLRVYVSGENLLTITPFPGLDPEMRAGEGYSIPRTMSFGLSITF</sequence>